<evidence type="ECO:0000256" key="4">
    <source>
        <dbReference type="ARBA" id="ARBA00049366"/>
    </source>
</evidence>
<feature type="active site" evidence="7">
    <location>
        <position position="12"/>
    </location>
</feature>
<dbReference type="PIRSF" id="PIRSF001220">
    <property type="entry name" value="L-ASNase_gatD"/>
    <property type="match status" value="1"/>
</dbReference>
<reference evidence="11" key="1">
    <citation type="journal article" date="2010" name="PLoS ONE">
        <title>Phylogenetic Evidence for Lateral Gene Transfer in the Intestine of Marine Iguanas.</title>
        <authorList>
            <person name="Nelson D.M."/>
            <person name="Cann I.K.O."/>
            <person name="Altermann E."/>
            <person name="Mackie R.I."/>
        </authorList>
    </citation>
    <scope>NUCLEOTIDE SEQUENCE</scope>
</reference>
<dbReference type="PRINTS" id="PR00139">
    <property type="entry name" value="ASNGLNASE"/>
</dbReference>
<evidence type="ECO:0000259" key="9">
    <source>
        <dbReference type="Pfam" id="PF00710"/>
    </source>
</evidence>
<dbReference type="InterPro" id="IPR036152">
    <property type="entry name" value="Asp/glu_Ase-like_sf"/>
</dbReference>
<feature type="domain" description="L-asparaginase N-terminal" evidence="9">
    <location>
        <begin position="3"/>
        <end position="177"/>
    </location>
</feature>
<dbReference type="NCBIfam" id="TIGR00519">
    <property type="entry name" value="asnASE_I"/>
    <property type="match status" value="1"/>
</dbReference>
<sequence length="333" mass="36640">MKKILLIGTGGTIASQVTEDGLAPELTSEQLLAHIPAISQICQVESLQLLNLDSTNIAPAHWLRMVRCIRDHYNAYDGFVLTHGTDTMAYTAAALSYLIQNSPKPIVLTGAQKPIGFDVTDSKANLTDAFRVASSDMPGVSLVFNGKVILGTRAQKIRSKSFEAFSSINYPFLGVLRDGVLLPYIRQDCRDRPCFSDQLDTSVALLKLIPGTDQALLDYLLERNDALIIESFGVGGLPDYEGADFCGSVCRWTEKGKLVVLTTQVQNEGSDLGVYHVGHRLKDVPGVLEAFDMTTEAVTAKLMWIMGKMRTQTEIQRLFYTPVAHDILWPAEE</sequence>
<dbReference type="CDD" id="cd08963">
    <property type="entry name" value="L-asparaginase_I"/>
    <property type="match status" value="1"/>
</dbReference>
<comment type="catalytic activity">
    <reaction evidence="4">
        <text>L-asparagine + H2O = L-aspartate + NH4(+)</text>
        <dbReference type="Rhea" id="RHEA:21016"/>
        <dbReference type="ChEBI" id="CHEBI:15377"/>
        <dbReference type="ChEBI" id="CHEBI:28938"/>
        <dbReference type="ChEBI" id="CHEBI:29991"/>
        <dbReference type="ChEBI" id="CHEBI:58048"/>
        <dbReference type="EC" id="3.5.1.1"/>
    </reaction>
</comment>
<dbReference type="FunFam" id="3.40.50.1170:FF:000001">
    <property type="entry name" value="L-asparaginase 2"/>
    <property type="match status" value="1"/>
</dbReference>
<feature type="binding site" evidence="6">
    <location>
        <position position="54"/>
    </location>
    <ligand>
        <name>substrate</name>
    </ligand>
</feature>
<dbReference type="PROSITE" id="PS00917">
    <property type="entry name" value="ASN_GLN_ASE_2"/>
    <property type="match status" value="1"/>
</dbReference>
<dbReference type="AlphaFoldDB" id="C0KTC4"/>
<evidence type="ECO:0000256" key="3">
    <source>
        <dbReference type="ARBA" id="ARBA00022801"/>
    </source>
</evidence>
<keyword evidence="3" id="KW-0378">Hydrolase</keyword>
<dbReference type="InterPro" id="IPR040919">
    <property type="entry name" value="Asparaginase_C"/>
</dbReference>
<feature type="active site" description="O-isoaspartyl threonine intermediate" evidence="5">
    <location>
        <position position="12"/>
    </location>
</feature>
<evidence type="ECO:0000256" key="1">
    <source>
        <dbReference type="ARBA" id="ARBA00010518"/>
    </source>
</evidence>
<dbReference type="Pfam" id="PF17763">
    <property type="entry name" value="Asparaginase_C"/>
    <property type="match status" value="1"/>
</dbReference>
<dbReference type="SMART" id="SM00870">
    <property type="entry name" value="Asparaginase"/>
    <property type="match status" value="1"/>
</dbReference>
<dbReference type="EC" id="3.5.1.1" evidence="2"/>
<name>C0KTC4_9CLOT</name>
<comment type="similarity">
    <text evidence="1">Belongs to the asparaginase 1 family.</text>
</comment>
<feature type="active site" evidence="8">
    <location>
        <position position="85"/>
    </location>
</feature>
<dbReference type="EMBL" id="FJ625861">
    <property type="protein sequence ID" value="ACN23810.1"/>
    <property type="molecule type" value="Genomic_DNA"/>
</dbReference>
<feature type="binding site" evidence="6">
    <location>
        <begin position="85"/>
        <end position="86"/>
    </location>
    <ligand>
        <name>substrate</name>
    </ligand>
</feature>
<dbReference type="GO" id="GO:0004067">
    <property type="term" value="F:asparaginase activity"/>
    <property type="evidence" value="ECO:0007669"/>
    <property type="project" value="UniProtKB-UniRule"/>
</dbReference>
<feature type="domain" description="Asparaginase/glutaminase C-terminal" evidence="10">
    <location>
        <begin position="203"/>
        <end position="319"/>
    </location>
</feature>
<dbReference type="SFLD" id="SFLDS00057">
    <property type="entry name" value="Glutaminase/Asparaginase"/>
    <property type="match status" value="1"/>
</dbReference>
<dbReference type="Gene3D" id="3.40.50.1170">
    <property type="entry name" value="L-asparaginase, N-terminal domain"/>
    <property type="match status" value="1"/>
</dbReference>
<dbReference type="PROSITE" id="PS51732">
    <property type="entry name" value="ASN_GLN_ASE_3"/>
    <property type="match status" value="1"/>
</dbReference>
<dbReference type="PANTHER" id="PTHR11707">
    <property type="entry name" value="L-ASPARAGINASE"/>
    <property type="match status" value="1"/>
</dbReference>
<proteinExistence type="inferred from homology"/>
<dbReference type="InterPro" id="IPR027474">
    <property type="entry name" value="L-asparaginase_N"/>
</dbReference>
<dbReference type="SUPFAM" id="SSF53774">
    <property type="entry name" value="Glutaminase/Asparaginase"/>
    <property type="match status" value="1"/>
</dbReference>
<protein>
    <recommendedName>
        <fullName evidence="2">asparaginase</fullName>
        <ecNumber evidence="2">3.5.1.1</ecNumber>
    </recommendedName>
</protein>
<dbReference type="InterPro" id="IPR027475">
    <property type="entry name" value="Asparaginase/glutaminase_AS2"/>
</dbReference>
<dbReference type="InterPro" id="IPR020827">
    <property type="entry name" value="Asparaginase/glutaminase_AS1"/>
</dbReference>
<dbReference type="Pfam" id="PF00710">
    <property type="entry name" value="Asparaginase"/>
    <property type="match status" value="1"/>
</dbReference>
<organism evidence="11">
    <name type="scientific">Clostridium sp. enrichment culture clone 7-14</name>
    <dbReference type="NCBI Taxonomy" id="598552"/>
    <lineage>
        <taxon>Bacteria</taxon>
        <taxon>Bacillati</taxon>
        <taxon>Bacillota</taxon>
        <taxon>Clostridia</taxon>
        <taxon>Eubacteriales</taxon>
        <taxon>Clostridiaceae</taxon>
        <taxon>Clostridium</taxon>
        <taxon>environmental samples</taxon>
    </lineage>
</organism>
<dbReference type="PROSITE" id="PS00144">
    <property type="entry name" value="ASN_GLN_ASE_1"/>
    <property type="match status" value="1"/>
</dbReference>
<dbReference type="InterPro" id="IPR041725">
    <property type="entry name" value="L-asparaginase_I"/>
</dbReference>
<dbReference type="PANTHER" id="PTHR11707:SF28">
    <property type="entry name" value="60 KDA LYSOPHOSPHOLIPASE"/>
    <property type="match status" value="1"/>
</dbReference>
<dbReference type="GO" id="GO:0006520">
    <property type="term" value="P:amino acid metabolic process"/>
    <property type="evidence" value="ECO:0007669"/>
    <property type="project" value="InterPro"/>
</dbReference>
<evidence type="ECO:0000256" key="8">
    <source>
        <dbReference type="PROSITE-ProRule" id="PRU10100"/>
    </source>
</evidence>
<evidence type="ECO:0000259" key="10">
    <source>
        <dbReference type="Pfam" id="PF17763"/>
    </source>
</evidence>
<dbReference type="InterPro" id="IPR027473">
    <property type="entry name" value="L-asparaginase_C"/>
</dbReference>
<evidence type="ECO:0000256" key="2">
    <source>
        <dbReference type="ARBA" id="ARBA00012920"/>
    </source>
</evidence>
<dbReference type="PIRSF" id="PIRSF500176">
    <property type="entry name" value="L_ASNase"/>
    <property type="match status" value="1"/>
</dbReference>
<evidence type="ECO:0000256" key="6">
    <source>
        <dbReference type="PIRSR" id="PIRSR001220-2"/>
    </source>
</evidence>
<dbReference type="Gene3D" id="3.40.50.40">
    <property type="match status" value="1"/>
</dbReference>
<dbReference type="InterPro" id="IPR006033">
    <property type="entry name" value="AsnA_fam"/>
</dbReference>
<evidence type="ECO:0000256" key="5">
    <source>
        <dbReference type="PIRSR" id="PIRSR001220-1"/>
    </source>
</evidence>
<evidence type="ECO:0000313" key="11">
    <source>
        <dbReference type="EMBL" id="ACN23810.1"/>
    </source>
</evidence>
<accession>C0KTC4</accession>
<dbReference type="InterPro" id="IPR006034">
    <property type="entry name" value="Asparaginase/glutaminase-like"/>
</dbReference>
<dbReference type="InterPro" id="IPR037152">
    <property type="entry name" value="L-asparaginase_N_sf"/>
</dbReference>
<evidence type="ECO:0000256" key="7">
    <source>
        <dbReference type="PROSITE-ProRule" id="PRU10099"/>
    </source>
</evidence>